<organism evidence="1 2">
    <name type="scientific">Gigaspora margarita</name>
    <dbReference type="NCBI Taxonomy" id="4874"/>
    <lineage>
        <taxon>Eukaryota</taxon>
        <taxon>Fungi</taxon>
        <taxon>Fungi incertae sedis</taxon>
        <taxon>Mucoromycota</taxon>
        <taxon>Glomeromycotina</taxon>
        <taxon>Glomeromycetes</taxon>
        <taxon>Diversisporales</taxon>
        <taxon>Gigasporaceae</taxon>
        <taxon>Gigaspora</taxon>
    </lineage>
</organism>
<sequence length="135" mass="15817">MTEEQLVEDITQVTDAFNRLDINNCRKLADNNDPDGIFWLGYCYEHGIGMEKDEKKAFTYYQKSENMNNSNGMYQVGYCYYLGIGVEIDKRKAFTYFLKSAEAGNVMGIWKTAICYWFGIGVEKNEDKYVEWIRM</sequence>
<keyword evidence="1" id="KW-0808">Transferase</keyword>
<accession>A0A8H4AKX8</accession>
<dbReference type="EMBL" id="WTPW01000476">
    <property type="protein sequence ID" value="KAF0507791.1"/>
    <property type="molecule type" value="Genomic_DNA"/>
</dbReference>
<dbReference type="PANTHER" id="PTHR43628">
    <property type="entry name" value="ACTIVATOR OF C KINASE PROTEIN 1-RELATED"/>
    <property type="match status" value="1"/>
</dbReference>
<dbReference type="SMART" id="SM00671">
    <property type="entry name" value="SEL1"/>
    <property type="match status" value="2"/>
</dbReference>
<dbReference type="OrthoDB" id="2384430at2759"/>
<dbReference type="Pfam" id="PF08238">
    <property type="entry name" value="Sel1"/>
    <property type="match status" value="3"/>
</dbReference>
<dbReference type="InterPro" id="IPR052945">
    <property type="entry name" value="Mitotic_Regulator"/>
</dbReference>
<dbReference type="Proteomes" id="UP000439903">
    <property type="component" value="Unassembled WGS sequence"/>
</dbReference>
<evidence type="ECO:0000313" key="1">
    <source>
        <dbReference type="EMBL" id="KAF0507791.1"/>
    </source>
</evidence>
<dbReference type="InterPro" id="IPR006597">
    <property type="entry name" value="Sel1-like"/>
</dbReference>
<protein>
    <submittedName>
        <fullName evidence="1">Calmodulin-dependent protein kinase</fullName>
    </submittedName>
</protein>
<dbReference type="AlphaFoldDB" id="A0A8H4AKX8"/>
<dbReference type="InterPro" id="IPR011990">
    <property type="entry name" value="TPR-like_helical_dom_sf"/>
</dbReference>
<gene>
    <name evidence="1" type="ORF">F8M41_018931</name>
</gene>
<dbReference type="GO" id="GO:0016301">
    <property type="term" value="F:kinase activity"/>
    <property type="evidence" value="ECO:0007669"/>
    <property type="project" value="UniProtKB-KW"/>
</dbReference>
<keyword evidence="1" id="KW-0418">Kinase</keyword>
<dbReference type="PANTHER" id="PTHR43628:SF1">
    <property type="entry name" value="CHITIN SYNTHASE REGULATORY FACTOR 2-RELATED"/>
    <property type="match status" value="1"/>
</dbReference>
<evidence type="ECO:0000313" key="2">
    <source>
        <dbReference type="Proteomes" id="UP000439903"/>
    </source>
</evidence>
<keyword evidence="2" id="KW-1185">Reference proteome</keyword>
<proteinExistence type="predicted"/>
<name>A0A8H4AKX8_GIGMA</name>
<comment type="caution">
    <text evidence="1">The sequence shown here is derived from an EMBL/GenBank/DDBJ whole genome shotgun (WGS) entry which is preliminary data.</text>
</comment>
<dbReference type="Gene3D" id="1.25.40.10">
    <property type="entry name" value="Tetratricopeptide repeat domain"/>
    <property type="match status" value="1"/>
</dbReference>
<reference evidence="1 2" key="1">
    <citation type="journal article" date="2019" name="Environ. Microbiol.">
        <title>At the nexus of three kingdoms: the genome of the mycorrhizal fungus Gigaspora margarita provides insights into plant, endobacterial and fungal interactions.</title>
        <authorList>
            <person name="Venice F."/>
            <person name="Ghignone S."/>
            <person name="Salvioli di Fossalunga A."/>
            <person name="Amselem J."/>
            <person name="Novero M."/>
            <person name="Xianan X."/>
            <person name="Sedzielewska Toro K."/>
            <person name="Morin E."/>
            <person name="Lipzen A."/>
            <person name="Grigoriev I.V."/>
            <person name="Henrissat B."/>
            <person name="Martin F.M."/>
            <person name="Bonfante P."/>
        </authorList>
    </citation>
    <scope>NUCLEOTIDE SEQUENCE [LARGE SCALE GENOMIC DNA]</scope>
    <source>
        <strain evidence="1 2">BEG34</strain>
    </source>
</reference>
<dbReference type="SUPFAM" id="SSF81901">
    <property type="entry name" value="HCP-like"/>
    <property type="match status" value="1"/>
</dbReference>